<accession>A0AAD7FH72</accession>
<organism evidence="2 3">
    <name type="scientific">Mycena rosella</name>
    <name type="common">Pink bonnet</name>
    <name type="synonym">Agaricus rosellus</name>
    <dbReference type="NCBI Taxonomy" id="1033263"/>
    <lineage>
        <taxon>Eukaryota</taxon>
        <taxon>Fungi</taxon>
        <taxon>Dikarya</taxon>
        <taxon>Basidiomycota</taxon>
        <taxon>Agaricomycotina</taxon>
        <taxon>Agaricomycetes</taxon>
        <taxon>Agaricomycetidae</taxon>
        <taxon>Agaricales</taxon>
        <taxon>Marasmiineae</taxon>
        <taxon>Mycenaceae</taxon>
        <taxon>Mycena</taxon>
    </lineage>
</organism>
<feature type="compositionally biased region" description="Basic and acidic residues" evidence="1">
    <location>
        <begin position="47"/>
        <end position="56"/>
    </location>
</feature>
<sequence>MDDPPCLNKHQRYYQRNRENILAKAAKNRALKKELKQNEIPFIQQEEPEHTSREDVSDSSYDNMSSDSADSTNLTPSQMSHASSDAEPVNGISAVLHRQNSKMPAMERVAILAQDCDLWRSKWGGIPNWIAIEYADNLLYRLDRHRQRGRDIIAEIAVLSYSPDLPSDPLLLRRLFQKLISISEIVHAGIEQLSLYILHWFYQDEEVEEVEEEQRNK</sequence>
<protein>
    <submittedName>
        <fullName evidence="2">Uncharacterized protein</fullName>
    </submittedName>
</protein>
<dbReference type="Proteomes" id="UP001221757">
    <property type="component" value="Unassembled WGS sequence"/>
</dbReference>
<keyword evidence="3" id="KW-1185">Reference proteome</keyword>
<evidence type="ECO:0000313" key="2">
    <source>
        <dbReference type="EMBL" id="KAJ7624180.1"/>
    </source>
</evidence>
<evidence type="ECO:0000313" key="3">
    <source>
        <dbReference type="Proteomes" id="UP001221757"/>
    </source>
</evidence>
<dbReference type="AlphaFoldDB" id="A0AAD7FH72"/>
<gene>
    <name evidence="2" type="ORF">B0H17DRAFT_1151309</name>
</gene>
<comment type="caution">
    <text evidence="2">The sequence shown here is derived from an EMBL/GenBank/DDBJ whole genome shotgun (WGS) entry which is preliminary data.</text>
</comment>
<feature type="compositionally biased region" description="Polar residues" evidence="1">
    <location>
        <begin position="72"/>
        <end position="83"/>
    </location>
</feature>
<feature type="compositionally biased region" description="Low complexity" evidence="1">
    <location>
        <begin position="58"/>
        <end position="71"/>
    </location>
</feature>
<reference evidence="2" key="1">
    <citation type="submission" date="2023-03" db="EMBL/GenBank/DDBJ databases">
        <title>Massive genome expansion in bonnet fungi (Mycena s.s.) driven by repeated elements and novel gene families across ecological guilds.</title>
        <authorList>
            <consortium name="Lawrence Berkeley National Laboratory"/>
            <person name="Harder C.B."/>
            <person name="Miyauchi S."/>
            <person name="Viragh M."/>
            <person name="Kuo A."/>
            <person name="Thoen E."/>
            <person name="Andreopoulos B."/>
            <person name="Lu D."/>
            <person name="Skrede I."/>
            <person name="Drula E."/>
            <person name="Henrissat B."/>
            <person name="Morin E."/>
            <person name="Kohler A."/>
            <person name="Barry K."/>
            <person name="LaButti K."/>
            <person name="Morin E."/>
            <person name="Salamov A."/>
            <person name="Lipzen A."/>
            <person name="Mereny Z."/>
            <person name="Hegedus B."/>
            <person name="Baldrian P."/>
            <person name="Stursova M."/>
            <person name="Weitz H."/>
            <person name="Taylor A."/>
            <person name="Grigoriev I.V."/>
            <person name="Nagy L.G."/>
            <person name="Martin F."/>
            <person name="Kauserud H."/>
        </authorList>
    </citation>
    <scope>NUCLEOTIDE SEQUENCE</scope>
    <source>
        <strain evidence="2">CBHHK067</strain>
    </source>
</reference>
<proteinExistence type="predicted"/>
<evidence type="ECO:0000256" key="1">
    <source>
        <dbReference type="SAM" id="MobiDB-lite"/>
    </source>
</evidence>
<feature type="region of interest" description="Disordered" evidence="1">
    <location>
        <begin position="33"/>
        <end position="88"/>
    </location>
</feature>
<dbReference type="EMBL" id="JARKIE010000615">
    <property type="protein sequence ID" value="KAJ7624180.1"/>
    <property type="molecule type" value="Genomic_DNA"/>
</dbReference>
<name>A0AAD7FH72_MYCRO</name>